<dbReference type="EMBL" id="CFOH01001258">
    <property type="protein sequence ID" value="CFE82391.1"/>
    <property type="molecule type" value="Genomic_DNA"/>
</dbReference>
<protein>
    <submittedName>
        <fullName evidence="1">Uncharacterized protein</fullName>
    </submittedName>
</protein>
<name>A0A654TU53_MYCTX</name>
<dbReference type="Proteomes" id="UP000046947">
    <property type="component" value="Unassembled WGS sequence"/>
</dbReference>
<organism evidence="1 2">
    <name type="scientific">Mycobacterium tuberculosis</name>
    <dbReference type="NCBI Taxonomy" id="1773"/>
    <lineage>
        <taxon>Bacteria</taxon>
        <taxon>Bacillati</taxon>
        <taxon>Actinomycetota</taxon>
        <taxon>Actinomycetes</taxon>
        <taxon>Mycobacteriales</taxon>
        <taxon>Mycobacteriaceae</taxon>
        <taxon>Mycobacterium</taxon>
        <taxon>Mycobacterium tuberculosis complex</taxon>
    </lineage>
</organism>
<dbReference type="AlphaFoldDB" id="A0A654TU53"/>
<accession>A0A654TU53</accession>
<proteinExistence type="predicted"/>
<evidence type="ECO:0000313" key="2">
    <source>
        <dbReference type="Proteomes" id="UP000046947"/>
    </source>
</evidence>
<reference evidence="1 2" key="1">
    <citation type="submission" date="2015-03" db="EMBL/GenBank/DDBJ databases">
        <authorList>
            <consortium name="Pathogen Informatics"/>
        </authorList>
    </citation>
    <scope>NUCLEOTIDE SEQUENCE [LARGE SCALE GENOMIC DNA]</scope>
    <source>
        <strain evidence="1 2">H09601792</strain>
    </source>
</reference>
<sequence>MPYAVNNGACSTDISSAAAGITPVVVGAAAAAFWATIAEPMVSSLPAAAANSSGCVVRNDIDCSSYD</sequence>
<gene>
    <name evidence="1" type="ORF">ERS007688_04359</name>
</gene>
<evidence type="ECO:0000313" key="1">
    <source>
        <dbReference type="EMBL" id="CFE82391.1"/>
    </source>
</evidence>